<gene>
    <name evidence="1" type="ORF">DHETER_LOCUS3961</name>
</gene>
<evidence type="ECO:0000313" key="2">
    <source>
        <dbReference type="Proteomes" id="UP000789702"/>
    </source>
</evidence>
<proteinExistence type="predicted"/>
<comment type="caution">
    <text evidence="1">The sequence shown here is derived from an EMBL/GenBank/DDBJ whole genome shotgun (WGS) entry which is preliminary data.</text>
</comment>
<feature type="non-terminal residue" evidence="1">
    <location>
        <position position="1"/>
    </location>
</feature>
<dbReference type="Proteomes" id="UP000789702">
    <property type="component" value="Unassembled WGS sequence"/>
</dbReference>
<protein>
    <submittedName>
        <fullName evidence="1">6710_t:CDS:1</fullName>
    </submittedName>
</protein>
<sequence length="116" mass="13708">YDNQPFFFIFMDATFIQVVKFCGSQLEAYQRCVENHYKDWTSECLEQKRELTKCSEENVPEIKMMKEKCHDAINAFQQCLEKNKADPEVCREKLKDLYNCTEATTIDITAVNQKNM</sequence>
<reference evidence="1" key="1">
    <citation type="submission" date="2021-06" db="EMBL/GenBank/DDBJ databases">
        <authorList>
            <person name="Kallberg Y."/>
            <person name="Tangrot J."/>
            <person name="Rosling A."/>
        </authorList>
    </citation>
    <scope>NUCLEOTIDE SEQUENCE</scope>
    <source>
        <strain evidence="1">IL203A</strain>
    </source>
</reference>
<accession>A0ACA9LFV5</accession>
<dbReference type="EMBL" id="CAJVPU010003713">
    <property type="protein sequence ID" value="CAG8521982.1"/>
    <property type="molecule type" value="Genomic_DNA"/>
</dbReference>
<keyword evidence="2" id="KW-1185">Reference proteome</keyword>
<organism evidence="1 2">
    <name type="scientific">Dentiscutata heterogama</name>
    <dbReference type="NCBI Taxonomy" id="1316150"/>
    <lineage>
        <taxon>Eukaryota</taxon>
        <taxon>Fungi</taxon>
        <taxon>Fungi incertae sedis</taxon>
        <taxon>Mucoromycota</taxon>
        <taxon>Glomeromycotina</taxon>
        <taxon>Glomeromycetes</taxon>
        <taxon>Diversisporales</taxon>
        <taxon>Gigasporaceae</taxon>
        <taxon>Dentiscutata</taxon>
    </lineage>
</organism>
<name>A0ACA9LFV5_9GLOM</name>
<evidence type="ECO:0000313" key="1">
    <source>
        <dbReference type="EMBL" id="CAG8521982.1"/>
    </source>
</evidence>